<dbReference type="AlphaFoldDB" id="A0AAE3KJ22"/>
<dbReference type="Gene3D" id="3.40.50.1820">
    <property type="entry name" value="alpha/beta hydrolase"/>
    <property type="match status" value="1"/>
</dbReference>
<dbReference type="Proteomes" id="UP001206128">
    <property type="component" value="Unassembled WGS sequence"/>
</dbReference>
<organism evidence="1 2">
    <name type="scientific">Goodfellowiella coeruleoviolacea</name>
    <dbReference type="NCBI Taxonomy" id="334858"/>
    <lineage>
        <taxon>Bacteria</taxon>
        <taxon>Bacillati</taxon>
        <taxon>Actinomycetota</taxon>
        <taxon>Actinomycetes</taxon>
        <taxon>Pseudonocardiales</taxon>
        <taxon>Pseudonocardiaceae</taxon>
        <taxon>Goodfellowiella</taxon>
    </lineage>
</organism>
<sequence>MARAVTLLPVGMLDARGSTATDLARRLAHVRWLAGGTGAGKSTVARILAERFGVSSYDGDRAEHDWVSRCTPDRHPRLWAAAGLSREQRSQLTAEDQFTAMASRHGETIEFLVEDLLALPADRPVLVDYFGVSPRDLAPLLSWRGQAVFLLPTPEFRRRALGIRFADPARARANWGDGDHTRALANRLGRDELWDAELRRQAAAVDLPVLVVDGARDAGALADDLARRFRLVDGCDGRRRGAS</sequence>
<gene>
    <name evidence="1" type="ORF">LX83_000708</name>
</gene>
<accession>A0AAE3KJ22</accession>
<dbReference type="SUPFAM" id="SSF52540">
    <property type="entry name" value="P-loop containing nucleoside triphosphate hydrolases"/>
    <property type="match status" value="1"/>
</dbReference>
<dbReference type="Gene3D" id="3.40.50.300">
    <property type="entry name" value="P-loop containing nucleotide triphosphate hydrolases"/>
    <property type="match status" value="1"/>
</dbReference>
<dbReference type="InterPro" id="IPR029058">
    <property type="entry name" value="AB_hydrolase_fold"/>
</dbReference>
<keyword evidence="2" id="KW-1185">Reference proteome</keyword>
<dbReference type="EMBL" id="JAMTCK010000001">
    <property type="protein sequence ID" value="MCP2163868.1"/>
    <property type="molecule type" value="Genomic_DNA"/>
</dbReference>
<name>A0AAE3KJ22_9PSEU</name>
<proteinExistence type="predicted"/>
<protein>
    <submittedName>
        <fullName evidence="1">AAA domain-containing protein</fullName>
    </submittedName>
</protein>
<evidence type="ECO:0000313" key="2">
    <source>
        <dbReference type="Proteomes" id="UP001206128"/>
    </source>
</evidence>
<comment type="caution">
    <text evidence="1">The sequence shown here is derived from an EMBL/GenBank/DDBJ whole genome shotgun (WGS) entry which is preliminary data.</text>
</comment>
<evidence type="ECO:0000313" key="1">
    <source>
        <dbReference type="EMBL" id="MCP2163868.1"/>
    </source>
</evidence>
<dbReference type="InterPro" id="IPR027417">
    <property type="entry name" value="P-loop_NTPase"/>
</dbReference>
<dbReference type="CDD" id="cd02019">
    <property type="entry name" value="NK"/>
    <property type="match status" value="1"/>
</dbReference>
<reference evidence="1" key="1">
    <citation type="submission" date="2022-06" db="EMBL/GenBank/DDBJ databases">
        <title>Genomic Encyclopedia of Archaeal and Bacterial Type Strains, Phase II (KMG-II): from individual species to whole genera.</title>
        <authorList>
            <person name="Goeker M."/>
        </authorList>
    </citation>
    <scope>NUCLEOTIDE SEQUENCE</scope>
    <source>
        <strain evidence="1">DSM 43935</strain>
    </source>
</reference>